<reference evidence="2 3" key="1">
    <citation type="journal article" date="2018" name="BMC Genomics">
        <title>The genome of Naegleria lovaniensis, the basis for a comparative approach to unravel pathogenicity factors of the human pathogenic amoeba N. fowleri.</title>
        <authorList>
            <person name="Liechti N."/>
            <person name="Schurch N."/>
            <person name="Bruggmann R."/>
            <person name="Wittwer M."/>
        </authorList>
    </citation>
    <scope>NUCLEOTIDE SEQUENCE [LARGE SCALE GENOMIC DNA]</scope>
    <source>
        <strain evidence="2 3">ATCC 30569</strain>
    </source>
</reference>
<dbReference type="AlphaFoldDB" id="A0AA88GTH5"/>
<dbReference type="RefSeq" id="XP_044550739.1">
    <property type="nucleotide sequence ID" value="XM_044691915.1"/>
</dbReference>
<dbReference type="GeneID" id="68094947"/>
<dbReference type="Proteomes" id="UP000816034">
    <property type="component" value="Unassembled WGS sequence"/>
</dbReference>
<evidence type="ECO:0000313" key="3">
    <source>
        <dbReference type="Proteomes" id="UP000816034"/>
    </source>
</evidence>
<accession>A0AA88GTH5</accession>
<evidence type="ECO:0000313" key="2">
    <source>
        <dbReference type="EMBL" id="KAG2386747.1"/>
    </source>
</evidence>
<keyword evidence="1" id="KW-0812">Transmembrane</keyword>
<protein>
    <submittedName>
        <fullName evidence="2">Uncharacterized protein</fullName>
    </submittedName>
</protein>
<keyword evidence="1" id="KW-1133">Transmembrane helix</keyword>
<name>A0AA88GTH5_NAELO</name>
<gene>
    <name evidence="2" type="ORF">C9374_002491</name>
</gene>
<proteinExistence type="predicted"/>
<keyword evidence="3" id="KW-1185">Reference proteome</keyword>
<comment type="caution">
    <text evidence="2">The sequence shown here is derived from an EMBL/GenBank/DDBJ whole genome shotgun (WGS) entry which is preliminary data.</text>
</comment>
<keyword evidence="1" id="KW-0472">Membrane</keyword>
<dbReference type="EMBL" id="PYSW02000015">
    <property type="protein sequence ID" value="KAG2386747.1"/>
    <property type="molecule type" value="Genomic_DNA"/>
</dbReference>
<feature type="transmembrane region" description="Helical" evidence="1">
    <location>
        <begin position="96"/>
        <end position="115"/>
    </location>
</feature>
<evidence type="ECO:0000256" key="1">
    <source>
        <dbReference type="SAM" id="Phobius"/>
    </source>
</evidence>
<sequence length="277" mass="32888">MYSKYSSKNIIRTEEANDHDYWHHSTRTPKCYHQKITPEEYQEQTRMSYLHVEKMLESASMDELLKSRELSKRFQAHGFLKPKQSYHSILFCKRSILYLLLIGICMPLIVLQLSVMRACLNLFLWDDPVQAIALGLNRIVLNRYYGFTFQEEDGFSKERQLQVVEVAVELDSVELSERLIRLFHQVYNMDQKEVWERYMKNTILKNVTSLEMLEMLTKVYGKTVSQVLDDTLMQKNGSMTTLRNVILENLISIFKTPGLTLKEFEKHDRLFQRIIKR</sequence>
<organism evidence="2 3">
    <name type="scientific">Naegleria lovaniensis</name>
    <name type="common">Amoeba</name>
    <dbReference type="NCBI Taxonomy" id="51637"/>
    <lineage>
        <taxon>Eukaryota</taxon>
        <taxon>Discoba</taxon>
        <taxon>Heterolobosea</taxon>
        <taxon>Tetramitia</taxon>
        <taxon>Eutetramitia</taxon>
        <taxon>Vahlkampfiidae</taxon>
        <taxon>Naegleria</taxon>
    </lineage>
</organism>